<protein>
    <recommendedName>
        <fullName evidence="5">Deacetylase sirtuin-type domain-containing protein</fullName>
    </recommendedName>
</protein>
<evidence type="ECO:0000256" key="4">
    <source>
        <dbReference type="SAM" id="MobiDB-lite"/>
    </source>
</evidence>
<keyword evidence="3" id="KW-0862">Zinc</keyword>
<dbReference type="SUPFAM" id="SSF52467">
    <property type="entry name" value="DHS-like NAD/FAD-binding domain"/>
    <property type="match status" value="2"/>
</dbReference>
<keyword evidence="1" id="KW-0808">Transferase</keyword>
<gene>
    <name evidence="6" type="ORF">PCOR1329_LOCUS63874</name>
</gene>
<dbReference type="EMBL" id="CAUYUJ010018125">
    <property type="protein sequence ID" value="CAK0880852.1"/>
    <property type="molecule type" value="Genomic_DNA"/>
</dbReference>
<keyword evidence="3" id="KW-0479">Metal-binding</keyword>
<feature type="binding site" evidence="3">
    <location>
        <position position="200"/>
    </location>
    <ligand>
        <name>Zn(2+)</name>
        <dbReference type="ChEBI" id="CHEBI:29105"/>
    </ligand>
</feature>
<dbReference type="Proteomes" id="UP001189429">
    <property type="component" value="Unassembled WGS sequence"/>
</dbReference>
<reference evidence="6" key="1">
    <citation type="submission" date="2023-10" db="EMBL/GenBank/DDBJ databases">
        <authorList>
            <person name="Chen Y."/>
            <person name="Shah S."/>
            <person name="Dougan E. K."/>
            <person name="Thang M."/>
            <person name="Chan C."/>
        </authorList>
    </citation>
    <scope>NUCLEOTIDE SEQUENCE [LARGE SCALE GENOMIC DNA]</scope>
</reference>
<dbReference type="InterPro" id="IPR026591">
    <property type="entry name" value="Sirtuin_cat_small_dom_sf"/>
</dbReference>
<feature type="binding site" evidence="3">
    <location>
        <position position="196"/>
    </location>
    <ligand>
        <name>Zn(2+)</name>
        <dbReference type="ChEBI" id="CHEBI:29105"/>
    </ligand>
</feature>
<dbReference type="Gene3D" id="3.40.50.1220">
    <property type="entry name" value="TPP-binding domain"/>
    <property type="match status" value="2"/>
</dbReference>
<dbReference type="PANTHER" id="PTHR48252">
    <property type="entry name" value="HISTONE DEACETYLASE 2-RELATED"/>
    <property type="match status" value="1"/>
</dbReference>
<proteinExistence type="predicted"/>
<sequence>MGASPSAPSPEQAESLRGGVDEACARAARAIGEADVLLLCTGAGFSADSGLAVYADVARVEAYAKRGLQYHDICQPHWLESEPELFWGFWGQCFNDYRSTPPHEGYAIIDGWADRWFRRTELAQKIRQKLQAPRGADGGGSEAESQAEQLPLEPYVVSDAAGAFFVFTSNVDAHHFDWFRACEIRECHGNTETYQCTRGCKGLWRAPLDFRFCVDATMLAPAGEPGAAIDAEAAEGAGAVMKSGGGEPPGGAAARPRLGHVRGGGRLTTLRHMPGPLAGAAGFGASPLKRASEANHPVCPSCGAPARPAILMFGDGGWLDLDEQEKRWFAWADAACSAAKDAQSGDRPLRAVVLEIGAGGNVPTVRRTSEDRLHRFGESGAMAKLIRVNPDLPLGDRDEYEPAGEKADCIISVMDGGLASLRRIDAALGALWPADPRQDGDRPGPRPGPRGRSGTPAWRGAGRGAGGAGPGRQGGRGSSAGPGRGRGRGRA</sequence>
<keyword evidence="2" id="KW-0520">NAD</keyword>
<evidence type="ECO:0000256" key="2">
    <source>
        <dbReference type="ARBA" id="ARBA00023027"/>
    </source>
</evidence>
<feature type="domain" description="Deacetylase sirtuin-type" evidence="5">
    <location>
        <begin position="17"/>
        <end position="427"/>
    </location>
</feature>
<name>A0ABN9W446_9DINO</name>
<keyword evidence="7" id="KW-1185">Reference proteome</keyword>
<dbReference type="InterPro" id="IPR029035">
    <property type="entry name" value="DHS-like_NAD/FAD-binding_dom"/>
</dbReference>
<evidence type="ECO:0000256" key="3">
    <source>
        <dbReference type="PROSITE-ProRule" id="PRU00236"/>
    </source>
</evidence>
<dbReference type="PANTHER" id="PTHR48252:SF77">
    <property type="entry name" value="HISTONE DEACETYLASE DOMAIN-CONTAINING PROTEIN"/>
    <property type="match status" value="1"/>
</dbReference>
<feature type="active site" description="Proton acceptor" evidence="3">
    <location>
        <position position="188"/>
    </location>
</feature>
<accession>A0ABN9W446</accession>
<feature type="region of interest" description="Disordered" evidence="4">
    <location>
        <begin position="432"/>
        <end position="491"/>
    </location>
</feature>
<evidence type="ECO:0000256" key="1">
    <source>
        <dbReference type="ARBA" id="ARBA00022679"/>
    </source>
</evidence>
<evidence type="ECO:0000259" key="5">
    <source>
        <dbReference type="PROSITE" id="PS50305"/>
    </source>
</evidence>
<comment type="caution">
    <text evidence="6">The sequence shown here is derived from an EMBL/GenBank/DDBJ whole genome shotgun (WGS) entry which is preliminary data.</text>
</comment>
<feature type="compositionally biased region" description="Gly residues" evidence="4">
    <location>
        <begin position="461"/>
        <end position="484"/>
    </location>
</feature>
<evidence type="ECO:0000313" key="6">
    <source>
        <dbReference type="EMBL" id="CAK0880852.1"/>
    </source>
</evidence>
<dbReference type="PROSITE" id="PS50305">
    <property type="entry name" value="SIRTUIN"/>
    <property type="match status" value="1"/>
</dbReference>
<evidence type="ECO:0000313" key="7">
    <source>
        <dbReference type="Proteomes" id="UP001189429"/>
    </source>
</evidence>
<dbReference type="InterPro" id="IPR026590">
    <property type="entry name" value="Ssirtuin_cat_dom"/>
</dbReference>
<feature type="binding site" evidence="3">
    <location>
        <position position="299"/>
    </location>
    <ligand>
        <name>Zn(2+)</name>
        <dbReference type="ChEBI" id="CHEBI:29105"/>
    </ligand>
</feature>
<feature type="binding site" evidence="3">
    <location>
        <position position="302"/>
    </location>
    <ligand>
        <name>Zn(2+)</name>
        <dbReference type="ChEBI" id="CHEBI:29105"/>
    </ligand>
</feature>
<dbReference type="Gene3D" id="3.30.1600.10">
    <property type="entry name" value="SIR2/SIRT2 'Small Domain"/>
    <property type="match status" value="1"/>
</dbReference>
<organism evidence="6 7">
    <name type="scientific">Prorocentrum cordatum</name>
    <dbReference type="NCBI Taxonomy" id="2364126"/>
    <lineage>
        <taxon>Eukaryota</taxon>
        <taxon>Sar</taxon>
        <taxon>Alveolata</taxon>
        <taxon>Dinophyceae</taxon>
        <taxon>Prorocentrales</taxon>
        <taxon>Prorocentraceae</taxon>
        <taxon>Prorocentrum</taxon>
    </lineage>
</organism>